<evidence type="ECO:0000313" key="7">
    <source>
        <dbReference type="Proteomes" id="UP000094565"/>
    </source>
</evidence>
<dbReference type="Gene3D" id="3.40.140.10">
    <property type="entry name" value="Cytidine Deaminase, domain 2"/>
    <property type="match status" value="1"/>
</dbReference>
<dbReference type="InterPro" id="IPR024969">
    <property type="entry name" value="EIF3F/CSN6-like_C"/>
</dbReference>
<dbReference type="GO" id="GO:0071541">
    <property type="term" value="C:eukaryotic translation initiation factor 3 complex, eIF3m"/>
    <property type="evidence" value="ECO:0007669"/>
    <property type="project" value="TreeGrafter"/>
</dbReference>
<dbReference type="OrthoDB" id="25498at2759"/>
<evidence type="ECO:0000256" key="3">
    <source>
        <dbReference type="ARBA" id="ARBA00022917"/>
    </source>
</evidence>
<feature type="domain" description="EIF3F/CSN6-like C-terminal" evidence="5">
    <location>
        <begin position="208"/>
        <end position="311"/>
    </location>
</feature>
<keyword evidence="3" id="KW-0648">Protein biosynthesis</keyword>
<dbReference type="Pfam" id="PF01398">
    <property type="entry name" value="JAB"/>
    <property type="match status" value="1"/>
</dbReference>
<dbReference type="CDD" id="cd08064">
    <property type="entry name" value="MPN_eIF3f"/>
    <property type="match status" value="1"/>
</dbReference>
<evidence type="ECO:0000259" key="4">
    <source>
        <dbReference type="Pfam" id="PF01398"/>
    </source>
</evidence>
<dbReference type="GO" id="GO:0003743">
    <property type="term" value="F:translation initiation factor activity"/>
    <property type="evidence" value="ECO:0007669"/>
    <property type="project" value="UniProtKB-KW"/>
</dbReference>
<evidence type="ECO:0000259" key="5">
    <source>
        <dbReference type="Pfam" id="PF13012"/>
    </source>
</evidence>
<dbReference type="GO" id="GO:0031369">
    <property type="term" value="F:translation initiation factor binding"/>
    <property type="evidence" value="ECO:0007669"/>
    <property type="project" value="InterPro"/>
</dbReference>
<dbReference type="EMBL" id="CP014584">
    <property type="protein sequence ID" value="ANZ74457.1"/>
    <property type="molecule type" value="Genomic_DNA"/>
</dbReference>
<reference evidence="6 7" key="1">
    <citation type="submission" date="2016-02" db="EMBL/GenBank/DDBJ databases">
        <title>Comparative genomic and transcriptomic foundation for Pichia pastoris.</title>
        <authorList>
            <person name="Love K.R."/>
            <person name="Shah K.A."/>
            <person name="Whittaker C.A."/>
            <person name="Wu J."/>
            <person name="Bartlett M.C."/>
            <person name="Ma D."/>
            <person name="Leeson R.L."/>
            <person name="Priest M."/>
            <person name="Young S.K."/>
            <person name="Love J.C."/>
        </authorList>
    </citation>
    <scope>NUCLEOTIDE SEQUENCE [LARGE SCALE GENOMIC DNA]</scope>
    <source>
        <strain evidence="6 7">ATCC 28485</strain>
    </source>
</reference>
<keyword evidence="7" id="KW-1185">Reference proteome</keyword>
<keyword evidence="1" id="KW-0963">Cytoplasm</keyword>
<dbReference type="Proteomes" id="UP000094565">
    <property type="component" value="Chromosome 1"/>
</dbReference>
<name>A0A1B2J8T3_PICPA</name>
<evidence type="ECO:0000256" key="1">
    <source>
        <dbReference type="ARBA" id="ARBA00022490"/>
    </source>
</evidence>
<dbReference type="InterPro" id="IPR027531">
    <property type="entry name" value="eIF3f"/>
</dbReference>
<gene>
    <name evidence="6" type="ORF">ATY40_BA7500773</name>
</gene>
<accession>A0A1B2J8T3</accession>
<dbReference type="PANTHER" id="PTHR10540">
    <property type="entry name" value="EUKARYOTIC TRANSLATION INITIATION FACTOR 3 SUBUNIT F-RELATED"/>
    <property type="match status" value="1"/>
</dbReference>
<dbReference type="GO" id="GO:0008237">
    <property type="term" value="F:metallopeptidase activity"/>
    <property type="evidence" value="ECO:0007669"/>
    <property type="project" value="InterPro"/>
</dbReference>
<feature type="domain" description="JAB1/MPN/MOV34 metalloenzyme" evidence="4">
    <location>
        <begin position="25"/>
        <end position="114"/>
    </location>
</feature>
<evidence type="ECO:0000256" key="2">
    <source>
        <dbReference type="ARBA" id="ARBA00022540"/>
    </source>
</evidence>
<keyword evidence="2" id="KW-0396">Initiation factor</keyword>
<organism evidence="6 7">
    <name type="scientific">Komagataella pastoris</name>
    <name type="common">Yeast</name>
    <name type="synonym">Pichia pastoris</name>
    <dbReference type="NCBI Taxonomy" id="4922"/>
    <lineage>
        <taxon>Eukaryota</taxon>
        <taxon>Fungi</taxon>
        <taxon>Dikarya</taxon>
        <taxon>Ascomycota</taxon>
        <taxon>Saccharomycotina</taxon>
        <taxon>Pichiomycetes</taxon>
        <taxon>Pichiales</taxon>
        <taxon>Pichiaceae</taxon>
        <taxon>Komagataella</taxon>
    </lineage>
</organism>
<dbReference type="AlphaFoldDB" id="A0A1B2J8T3"/>
<protein>
    <submittedName>
        <fullName evidence="6">BA75_00773T0</fullName>
    </submittedName>
</protein>
<dbReference type="InterPro" id="IPR000555">
    <property type="entry name" value="JAMM/MPN+_dom"/>
</dbReference>
<sequence>MVASLHIVNPNLASAFSLPPRSNTLSVSIQASALLQILESSYFDQNKNGRIIGTLLGSRSEETTEVQVKDSFIVSHTEDGDEFTIDSSQREFVAIHKKSSPRDSVVGWFSINSKVDNFIGLVHDFFSKGPDSTHPYPAIYLSIQLCDESGSFVEPVFKAYVASPVGCYGALASHLDLEKAGSFVFSEVPTKVIYSANEESLLAHFKNNVVEPKVSLPQNDTNQLISQLNKLDVSIDQLMDYVDKVISGSLDRKDVNNDEIGRFLLTNLVSLPTSPSREELSASISSHIQDSLMIDYLASAIKTQLDVSSKLMNLVQDDK</sequence>
<proteinExistence type="predicted"/>
<evidence type="ECO:0000313" key="6">
    <source>
        <dbReference type="EMBL" id="ANZ74457.1"/>
    </source>
</evidence>
<dbReference type="PANTHER" id="PTHR10540:SF6">
    <property type="entry name" value="EUKARYOTIC TRANSLATION INITIATION FACTOR 3 SUBUNIT F"/>
    <property type="match status" value="1"/>
</dbReference>
<dbReference type="Pfam" id="PF13012">
    <property type="entry name" value="MitMem_reg"/>
    <property type="match status" value="1"/>
</dbReference>